<protein>
    <submittedName>
        <fullName evidence="1">Uncharacterized protein</fullName>
    </submittedName>
</protein>
<proteinExistence type="predicted"/>
<name>A0A0A9F9L6_ARUDO</name>
<sequence>MSLDRFGAHRHEGHTADSLSRRYWVRHLTRGFDSR</sequence>
<reference evidence="1" key="1">
    <citation type="submission" date="2014-09" db="EMBL/GenBank/DDBJ databases">
        <authorList>
            <person name="Magalhaes I.L.F."/>
            <person name="Oliveira U."/>
            <person name="Santos F.R."/>
            <person name="Vidigal T.H.D.A."/>
            <person name="Brescovit A.D."/>
            <person name="Santos A.J."/>
        </authorList>
    </citation>
    <scope>NUCLEOTIDE SEQUENCE</scope>
    <source>
        <tissue evidence="1">Shoot tissue taken approximately 20 cm above the soil surface</tissue>
    </source>
</reference>
<evidence type="ECO:0000313" key="1">
    <source>
        <dbReference type="EMBL" id="JAE09715.1"/>
    </source>
</evidence>
<accession>A0A0A9F9L6</accession>
<dbReference type="AlphaFoldDB" id="A0A0A9F9L6"/>
<organism evidence="1">
    <name type="scientific">Arundo donax</name>
    <name type="common">Giant reed</name>
    <name type="synonym">Donax arundinaceus</name>
    <dbReference type="NCBI Taxonomy" id="35708"/>
    <lineage>
        <taxon>Eukaryota</taxon>
        <taxon>Viridiplantae</taxon>
        <taxon>Streptophyta</taxon>
        <taxon>Embryophyta</taxon>
        <taxon>Tracheophyta</taxon>
        <taxon>Spermatophyta</taxon>
        <taxon>Magnoliopsida</taxon>
        <taxon>Liliopsida</taxon>
        <taxon>Poales</taxon>
        <taxon>Poaceae</taxon>
        <taxon>PACMAD clade</taxon>
        <taxon>Arundinoideae</taxon>
        <taxon>Arundineae</taxon>
        <taxon>Arundo</taxon>
    </lineage>
</organism>
<dbReference type="EMBL" id="GBRH01188181">
    <property type="protein sequence ID" value="JAE09715.1"/>
    <property type="molecule type" value="Transcribed_RNA"/>
</dbReference>
<reference evidence="1" key="2">
    <citation type="journal article" date="2015" name="Data Brief">
        <title>Shoot transcriptome of the giant reed, Arundo donax.</title>
        <authorList>
            <person name="Barrero R.A."/>
            <person name="Guerrero F.D."/>
            <person name="Moolhuijzen P."/>
            <person name="Goolsby J.A."/>
            <person name="Tidwell J."/>
            <person name="Bellgard S.E."/>
            <person name="Bellgard M.I."/>
        </authorList>
    </citation>
    <scope>NUCLEOTIDE SEQUENCE</scope>
    <source>
        <tissue evidence="1">Shoot tissue taken approximately 20 cm above the soil surface</tissue>
    </source>
</reference>